<protein>
    <submittedName>
        <fullName evidence="7">Site-specific recombinase</fullName>
    </submittedName>
</protein>
<evidence type="ECO:0000256" key="4">
    <source>
        <dbReference type="ARBA" id="ARBA00023172"/>
    </source>
</evidence>
<dbReference type="Pfam" id="PF00589">
    <property type="entry name" value="Phage_integrase"/>
    <property type="match status" value="1"/>
</dbReference>
<reference evidence="7 8" key="1">
    <citation type="journal article" date="2009" name="Genome Res.">
        <title>Whole genome sequence of Desulfovibrio magneticus strain RS-1 revealed common gene clusters in magnetotactic bacteria.</title>
        <authorList>
            <person name="Nakazawa H."/>
            <person name="Arakaki A."/>
            <person name="Narita-Yamada S."/>
            <person name="Yashiro I."/>
            <person name="Jinno K."/>
            <person name="Aoki N."/>
            <person name="Tsuruyama A."/>
            <person name="Okamura Y."/>
            <person name="Tanikawa S."/>
            <person name="Fujita N."/>
            <person name="Takeyama H."/>
            <person name="Matsunaga T."/>
        </authorList>
    </citation>
    <scope>NUCLEOTIDE SEQUENCE [LARGE SCALE GENOMIC DNA]</scope>
    <source>
        <strain evidence="8">ATCC 700980 / DSM 13731 / RS-1</strain>
    </source>
</reference>
<accession>C4XKJ5</accession>
<dbReference type="PANTHER" id="PTHR30629:SF2">
    <property type="entry name" value="PROPHAGE INTEGRASE INTS-RELATED"/>
    <property type="match status" value="1"/>
</dbReference>
<dbReference type="GO" id="GO:0006310">
    <property type="term" value="P:DNA recombination"/>
    <property type="evidence" value="ECO:0007669"/>
    <property type="project" value="UniProtKB-KW"/>
</dbReference>
<evidence type="ECO:0000256" key="1">
    <source>
        <dbReference type="ARBA" id="ARBA00008857"/>
    </source>
</evidence>
<feature type="region of interest" description="Disordered" evidence="5">
    <location>
        <begin position="74"/>
        <end position="100"/>
    </location>
</feature>
<dbReference type="CDD" id="cd00796">
    <property type="entry name" value="INT_Rci_Hp1_C"/>
    <property type="match status" value="1"/>
</dbReference>
<name>C4XKJ5_SOLM1</name>
<dbReference type="PROSITE" id="PS51898">
    <property type="entry name" value="TYR_RECOMBINASE"/>
    <property type="match status" value="1"/>
</dbReference>
<dbReference type="SUPFAM" id="SSF56349">
    <property type="entry name" value="DNA breaking-rejoining enzymes"/>
    <property type="match status" value="1"/>
</dbReference>
<dbReference type="KEGG" id="dma:DMR_34440"/>
<evidence type="ECO:0000259" key="6">
    <source>
        <dbReference type="PROSITE" id="PS51898"/>
    </source>
</evidence>
<dbReference type="HOGENOM" id="CLU_027562_17_7_7"/>
<evidence type="ECO:0000256" key="2">
    <source>
        <dbReference type="ARBA" id="ARBA00022908"/>
    </source>
</evidence>
<dbReference type="GO" id="GO:0015074">
    <property type="term" value="P:DNA integration"/>
    <property type="evidence" value="ECO:0007669"/>
    <property type="project" value="UniProtKB-KW"/>
</dbReference>
<keyword evidence="3" id="KW-0238">DNA-binding</keyword>
<keyword evidence="4" id="KW-0233">DNA recombination</keyword>
<evidence type="ECO:0000256" key="5">
    <source>
        <dbReference type="SAM" id="MobiDB-lite"/>
    </source>
</evidence>
<dbReference type="Gene3D" id="1.10.150.130">
    <property type="match status" value="1"/>
</dbReference>
<keyword evidence="2" id="KW-0229">DNA integration</keyword>
<evidence type="ECO:0000256" key="3">
    <source>
        <dbReference type="ARBA" id="ARBA00023125"/>
    </source>
</evidence>
<dbReference type="GO" id="GO:0003677">
    <property type="term" value="F:DNA binding"/>
    <property type="evidence" value="ECO:0007669"/>
    <property type="project" value="UniProtKB-KW"/>
</dbReference>
<feature type="compositionally biased region" description="Basic and acidic residues" evidence="5">
    <location>
        <begin position="81"/>
        <end position="100"/>
    </location>
</feature>
<keyword evidence="8" id="KW-1185">Reference proteome</keyword>
<organism evidence="7 8">
    <name type="scientific">Solidesulfovibrio magneticus (strain ATCC 700980 / DSM 13731 / RS-1)</name>
    <name type="common">Desulfovibrio magneticus</name>
    <dbReference type="NCBI Taxonomy" id="573370"/>
    <lineage>
        <taxon>Bacteria</taxon>
        <taxon>Pseudomonadati</taxon>
        <taxon>Thermodesulfobacteriota</taxon>
        <taxon>Desulfovibrionia</taxon>
        <taxon>Desulfovibrionales</taxon>
        <taxon>Desulfovibrionaceae</taxon>
        <taxon>Solidesulfovibrio</taxon>
    </lineage>
</organism>
<dbReference type="STRING" id="573370.DMR_34440"/>
<feature type="domain" description="Tyr recombinase" evidence="6">
    <location>
        <begin position="211"/>
        <end position="389"/>
    </location>
</feature>
<gene>
    <name evidence="7" type="ordered locus">DMR_34440</name>
</gene>
<dbReference type="eggNOG" id="COG4974">
    <property type="taxonomic scope" value="Bacteria"/>
</dbReference>
<comment type="similarity">
    <text evidence="1">Belongs to the 'phage' integrase family.</text>
</comment>
<evidence type="ECO:0000313" key="7">
    <source>
        <dbReference type="EMBL" id="BAH76935.1"/>
    </source>
</evidence>
<dbReference type="InterPro" id="IPR050808">
    <property type="entry name" value="Phage_Integrase"/>
</dbReference>
<dbReference type="InterPro" id="IPR002104">
    <property type="entry name" value="Integrase_catalytic"/>
</dbReference>
<sequence>MDMATKWLGTNFPGVRFREHPTRKHGVQKDKYFAIYYKVDGKRREESLGWASQGMSAAKASQVLAKLKEAARTGEGATSLAEKRKLAEAKREEERQQEEARARENITFADYCANDYLPLARVTKKPESIRKTEEHVKNWLGPVVGRLPLKNIRQMHMQKVLLAMANAGRSPRSIQYVFATFRAIWNHARNNGFVQVQSPTKGVALPKVNNERKRYLSRPEADALLAELATRSPQTHDLALLSLDTGMRFSEVTGLTWGCVDLDKGRIDILNAKGEKDRAIPMTARVKELFESMTPGASNELIFKSRVGGQIGKISKSFDLAVEKLGLNKDVDDPKQIFSFHCLRHTCASWLIEAGTDLYVVQKTLGHSTPVVTQRYSHVADASIANAFRAMEADTAKAQPGKKVISLGDR</sequence>
<proteinExistence type="inferred from homology"/>
<dbReference type="Proteomes" id="UP000009071">
    <property type="component" value="Chromosome"/>
</dbReference>
<dbReference type="InterPro" id="IPR013762">
    <property type="entry name" value="Integrase-like_cat_sf"/>
</dbReference>
<dbReference type="InterPro" id="IPR011010">
    <property type="entry name" value="DNA_brk_join_enz"/>
</dbReference>
<dbReference type="InterPro" id="IPR010998">
    <property type="entry name" value="Integrase_recombinase_N"/>
</dbReference>
<evidence type="ECO:0000313" key="8">
    <source>
        <dbReference type="Proteomes" id="UP000009071"/>
    </source>
</evidence>
<dbReference type="PANTHER" id="PTHR30629">
    <property type="entry name" value="PROPHAGE INTEGRASE"/>
    <property type="match status" value="1"/>
</dbReference>
<dbReference type="EMBL" id="AP010904">
    <property type="protein sequence ID" value="BAH76935.1"/>
    <property type="molecule type" value="Genomic_DNA"/>
</dbReference>
<dbReference type="Gene3D" id="1.10.443.10">
    <property type="entry name" value="Intergrase catalytic core"/>
    <property type="match status" value="1"/>
</dbReference>
<dbReference type="AlphaFoldDB" id="C4XKJ5"/>